<evidence type="ECO:0000313" key="2">
    <source>
        <dbReference type="Proteomes" id="UP000035642"/>
    </source>
</evidence>
<dbReference type="PANTHER" id="PTHR31353:SF1">
    <property type="entry name" value="PROTEIN FAM98B"/>
    <property type="match status" value="1"/>
</dbReference>
<sequence>MFVERPKPVFTAKMDPKQWRIVDKIKTIFFQFPIVEETAQSCRSRTLLLLKRLDVTVNSFLWCERIKSRESEIRRLFAEKRNAMSHVIAPDIASLLAASHDLLRVEQASSARLRKNTRSKVHPLALAERPTDRGGRTNEMIGDIAMEQACETKI</sequence>
<protein>
    <submittedName>
        <fullName evidence="3">Uncharacterized protein</fullName>
    </submittedName>
</protein>
<name>A0A0K0DM34_ANGCA</name>
<comment type="similarity">
    <text evidence="1">Belongs to the FAM98 family.</text>
</comment>
<evidence type="ECO:0000256" key="1">
    <source>
        <dbReference type="ARBA" id="ARBA00007218"/>
    </source>
</evidence>
<accession>A0A0K0DM34</accession>
<organism evidence="2 3">
    <name type="scientific">Angiostrongylus cantonensis</name>
    <name type="common">Rat lungworm</name>
    <dbReference type="NCBI Taxonomy" id="6313"/>
    <lineage>
        <taxon>Eukaryota</taxon>
        <taxon>Metazoa</taxon>
        <taxon>Ecdysozoa</taxon>
        <taxon>Nematoda</taxon>
        <taxon>Chromadorea</taxon>
        <taxon>Rhabditida</taxon>
        <taxon>Rhabditina</taxon>
        <taxon>Rhabditomorpha</taxon>
        <taxon>Strongyloidea</taxon>
        <taxon>Metastrongylidae</taxon>
        <taxon>Angiostrongylus</taxon>
    </lineage>
</organism>
<dbReference type="STRING" id="6313.A0A0K0DM34"/>
<dbReference type="WBParaSite" id="ACAC_0001271601-mRNA-1">
    <property type="protein sequence ID" value="ACAC_0001271601-mRNA-1"/>
    <property type="gene ID" value="ACAC_0001271601"/>
</dbReference>
<evidence type="ECO:0000313" key="3">
    <source>
        <dbReference type="WBParaSite" id="ACAC_0001271601-mRNA-1"/>
    </source>
</evidence>
<reference evidence="2" key="1">
    <citation type="submission" date="2012-09" db="EMBL/GenBank/DDBJ databases">
        <authorList>
            <person name="Martin A.A."/>
        </authorList>
    </citation>
    <scope>NUCLEOTIDE SEQUENCE</scope>
</reference>
<dbReference type="InterPro" id="IPR018797">
    <property type="entry name" value="FAM98"/>
</dbReference>
<dbReference type="Proteomes" id="UP000035642">
    <property type="component" value="Unassembled WGS sequence"/>
</dbReference>
<proteinExistence type="inferred from homology"/>
<dbReference type="Pfam" id="PF10239">
    <property type="entry name" value="DUF2465"/>
    <property type="match status" value="1"/>
</dbReference>
<dbReference type="PANTHER" id="PTHR31353">
    <property type="entry name" value="FAM98"/>
    <property type="match status" value="1"/>
</dbReference>
<dbReference type="AlphaFoldDB" id="A0A0K0DM34"/>
<keyword evidence="2" id="KW-1185">Reference proteome</keyword>
<dbReference type="GO" id="GO:0072669">
    <property type="term" value="C:tRNA-splicing ligase complex"/>
    <property type="evidence" value="ECO:0007669"/>
    <property type="project" value="TreeGrafter"/>
</dbReference>
<reference evidence="3" key="2">
    <citation type="submission" date="2017-02" db="UniProtKB">
        <authorList>
            <consortium name="WormBaseParasite"/>
        </authorList>
    </citation>
    <scope>IDENTIFICATION</scope>
</reference>